<keyword evidence="7" id="KW-1133">Transmembrane helix</keyword>
<feature type="repeat" description="Solcar" evidence="10">
    <location>
        <begin position="149"/>
        <end position="236"/>
    </location>
</feature>
<dbReference type="EMBL" id="PDNA01000070">
    <property type="protein sequence ID" value="PGH16895.1"/>
    <property type="molecule type" value="Genomic_DNA"/>
</dbReference>
<keyword evidence="3 11" id="KW-0813">Transport</keyword>
<reference evidence="13 14" key="1">
    <citation type="submission" date="2017-10" db="EMBL/GenBank/DDBJ databases">
        <title>Comparative genomics in systemic dimorphic fungi from Ajellomycetaceae.</title>
        <authorList>
            <person name="Munoz J.F."/>
            <person name="Mcewen J.G."/>
            <person name="Clay O.K."/>
            <person name="Cuomo C.A."/>
        </authorList>
    </citation>
    <scope>NUCLEOTIDE SEQUENCE [LARGE SCALE GENOMIC DNA]</scope>
    <source>
        <strain evidence="13 14">UAMH7299</strain>
    </source>
</reference>
<keyword evidence="8" id="KW-0496">Mitochondrion</keyword>
<protein>
    <recommendedName>
        <fullName evidence="15">Mitochondrial thiamine pyrophosphate carrier 1</fullName>
    </recommendedName>
</protein>
<proteinExistence type="inferred from homology"/>
<dbReference type="PANTHER" id="PTHR45624">
    <property type="entry name" value="MITOCHONDRIAL BASIC AMINO ACIDS TRANSPORTER-RELATED"/>
    <property type="match status" value="1"/>
</dbReference>
<keyword evidence="4 10" id="KW-0812">Transmembrane</keyword>
<evidence type="ECO:0000256" key="3">
    <source>
        <dbReference type="ARBA" id="ARBA00022448"/>
    </source>
</evidence>
<dbReference type="AlphaFoldDB" id="A0A2B7Y6Q2"/>
<comment type="similarity">
    <text evidence="2 11">Belongs to the mitochondrial carrier (TC 2.A.29) family.</text>
</comment>
<evidence type="ECO:0000256" key="2">
    <source>
        <dbReference type="ARBA" id="ARBA00006375"/>
    </source>
</evidence>
<evidence type="ECO:0000256" key="5">
    <source>
        <dbReference type="ARBA" id="ARBA00022737"/>
    </source>
</evidence>
<keyword evidence="14" id="KW-1185">Reference proteome</keyword>
<keyword evidence="5" id="KW-0677">Repeat</keyword>
<dbReference type="STRING" id="1447883.A0A2B7Y6Q2"/>
<evidence type="ECO:0000313" key="14">
    <source>
        <dbReference type="Proteomes" id="UP000224634"/>
    </source>
</evidence>
<evidence type="ECO:0008006" key="15">
    <source>
        <dbReference type="Google" id="ProtNLM"/>
    </source>
</evidence>
<gene>
    <name evidence="13" type="ORF">AJ80_05039</name>
</gene>
<evidence type="ECO:0000256" key="9">
    <source>
        <dbReference type="ARBA" id="ARBA00023136"/>
    </source>
</evidence>
<evidence type="ECO:0000256" key="11">
    <source>
        <dbReference type="RuleBase" id="RU000488"/>
    </source>
</evidence>
<accession>A0A2B7Y6Q2</accession>
<evidence type="ECO:0000256" key="1">
    <source>
        <dbReference type="ARBA" id="ARBA00004225"/>
    </source>
</evidence>
<evidence type="ECO:0000256" key="8">
    <source>
        <dbReference type="ARBA" id="ARBA00023128"/>
    </source>
</evidence>
<evidence type="ECO:0000256" key="10">
    <source>
        <dbReference type="PROSITE-ProRule" id="PRU00282"/>
    </source>
</evidence>
<dbReference type="Proteomes" id="UP000224634">
    <property type="component" value="Unassembled WGS sequence"/>
</dbReference>
<evidence type="ECO:0000256" key="6">
    <source>
        <dbReference type="ARBA" id="ARBA00022792"/>
    </source>
</evidence>
<evidence type="ECO:0000256" key="12">
    <source>
        <dbReference type="SAM" id="MobiDB-lite"/>
    </source>
</evidence>
<keyword evidence="6" id="KW-0999">Mitochondrion inner membrane</keyword>
<dbReference type="InterPro" id="IPR018108">
    <property type="entry name" value="MCP_transmembrane"/>
</dbReference>
<comment type="caution">
    <text evidence="13">The sequence shown here is derived from an EMBL/GenBank/DDBJ whole genome shotgun (WGS) entry which is preliminary data.</text>
</comment>
<dbReference type="GO" id="GO:0031966">
    <property type="term" value="C:mitochondrial membrane"/>
    <property type="evidence" value="ECO:0007669"/>
    <property type="project" value="UniProtKB-SubCell"/>
</dbReference>
<feature type="region of interest" description="Disordered" evidence="12">
    <location>
        <begin position="1"/>
        <end position="36"/>
    </location>
</feature>
<dbReference type="PANTHER" id="PTHR45624:SF26">
    <property type="entry name" value="CARRIER PROTEIN, PUTATIVE (AFU_ORTHOLOGUE AFUA_1G07710)-RELATED"/>
    <property type="match status" value="1"/>
</dbReference>
<sequence>MSVPAAPKDNPIPADSDADGDATARRKPTTNAATGASAAGMRALSAQAVAFYFRAPAKAFFRTRVDYMALAKAINPRVATGGWSWHTTTPGLLAHAVRTYGWRFLPDQVLPPLVANVGIAAVLYTSYLQILGSLHEPSLQASKRVYPPPSFEVTLAAGFAAGTIQSVVAAPLDALQARSNTKDMLQGEHRNVWQYGRNKLMEIGVRGVLSGYGLSFLKDSLGSALFFSVFETVKSQAFYAFVSNYYGSLNPPPLTATGQIPSIQPHYALEPCFLMVAGLAASVAQQAIHHPLTIIQNRYYERIDEIDRLARLDNRGRRRMLRAHYEAYQELAQRCRDSAGRAGGWRIWLYGGFLSQAIRQVPSTSAGLVIFELARRKYGAVSEAVHIEKDGYSIVLL</sequence>
<evidence type="ECO:0000256" key="7">
    <source>
        <dbReference type="ARBA" id="ARBA00022989"/>
    </source>
</evidence>
<comment type="subcellular location">
    <subcellularLocation>
        <location evidence="1">Mitochondrion membrane</location>
        <topology evidence="1">Multi-pass membrane protein</topology>
    </subcellularLocation>
</comment>
<evidence type="ECO:0000313" key="13">
    <source>
        <dbReference type="EMBL" id="PGH16895.1"/>
    </source>
</evidence>
<evidence type="ECO:0000256" key="4">
    <source>
        <dbReference type="ARBA" id="ARBA00022692"/>
    </source>
</evidence>
<dbReference type="Gene3D" id="1.50.40.10">
    <property type="entry name" value="Mitochondrial carrier domain"/>
    <property type="match status" value="1"/>
</dbReference>
<dbReference type="SUPFAM" id="SSF103506">
    <property type="entry name" value="Mitochondrial carrier"/>
    <property type="match status" value="1"/>
</dbReference>
<organism evidence="13 14">
    <name type="scientific">Polytolypa hystricis (strain UAMH7299)</name>
    <dbReference type="NCBI Taxonomy" id="1447883"/>
    <lineage>
        <taxon>Eukaryota</taxon>
        <taxon>Fungi</taxon>
        <taxon>Dikarya</taxon>
        <taxon>Ascomycota</taxon>
        <taxon>Pezizomycotina</taxon>
        <taxon>Eurotiomycetes</taxon>
        <taxon>Eurotiomycetidae</taxon>
        <taxon>Onygenales</taxon>
        <taxon>Onygenales incertae sedis</taxon>
        <taxon>Polytolypa</taxon>
    </lineage>
</organism>
<name>A0A2B7Y6Q2_POLH7</name>
<dbReference type="GO" id="GO:0022857">
    <property type="term" value="F:transmembrane transporter activity"/>
    <property type="evidence" value="ECO:0007669"/>
    <property type="project" value="TreeGrafter"/>
</dbReference>
<dbReference type="Pfam" id="PF00153">
    <property type="entry name" value="Mito_carr"/>
    <property type="match status" value="1"/>
</dbReference>
<dbReference type="InterPro" id="IPR023395">
    <property type="entry name" value="MCP_dom_sf"/>
</dbReference>
<keyword evidence="9 10" id="KW-0472">Membrane</keyword>
<dbReference type="InterPro" id="IPR050567">
    <property type="entry name" value="Mitochondrial_Carrier"/>
</dbReference>
<dbReference type="OrthoDB" id="3364892at2759"/>
<dbReference type="PROSITE" id="PS50920">
    <property type="entry name" value="SOLCAR"/>
    <property type="match status" value="1"/>
</dbReference>